<dbReference type="EMBL" id="JYDP01000403">
    <property type="protein sequence ID" value="KRZ00752.1"/>
    <property type="molecule type" value="Genomic_DNA"/>
</dbReference>
<dbReference type="Proteomes" id="UP000055024">
    <property type="component" value="Unassembled WGS sequence"/>
</dbReference>
<sequence length="82" mass="9097">MKENNISLSAECPGLNKCVNRQIFYFFDYEVVTPSKLSALPHLIIIFKGLSGPSMVSDNGHQHAGAPLHHKKNRRPSISHGD</sequence>
<feature type="compositionally biased region" description="Basic residues" evidence="1">
    <location>
        <begin position="68"/>
        <end position="82"/>
    </location>
</feature>
<reference evidence="2 3" key="1">
    <citation type="submission" date="2015-01" db="EMBL/GenBank/DDBJ databases">
        <title>Evolution of Trichinella species and genotypes.</title>
        <authorList>
            <person name="Korhonen P.K."/>
            <person name="Edoardo P."/>
            <person name="Giuseppe L.R."/>
            <person name="Gasser R.B."/>
        </authorList>
    </citation>
    <scope>NUCLEOTIDE SEQUENCE [LARGE SCALE GENOMIC DNA]</scope>
    <source>
        <strain evidence="2">ISS1029</strain>
    </source>
</reference>
<comment type="caution">
    <text evidence="2">The sequence shown here is derived from an EMBL/GenBank/DDBJ whole genome shotgun (WGS) entry which is preliminary data.</text>
</comment>
<evidence type="ECO:0000256" key="1">
    <source>
        <dbReference type="SAM" id="MobiDB-lite"/>
    </source>
</evidence>
<proteinExistence type="predicted"/>
<dbReference type="AlphaFoldDB" id="A0A0V1GRF8"/>
<feature type="region of interest" description="Disordered" evidence="1">
    <location>
        <begin position="58"/>
        <end position="82"/>
    </location>
</feature>
<evidence type="ECO:0000313" key="2">
    <source>
        <dbReference type="EMBL" id="KRZ00752.1"/>
    </source>
</evidence>
<gene>
    <name evidence="2" type="ORF">T11_12957</name>
</gene>
<organism evidence="2 3">
    <name type="scientific">Trichinella zimbabwensis</name>
    <dbReference type="NCBI Taxonomy" id="268475"/>
    <lineage>
        <taxon>Eukaryota</taxon>
        <taxon>Metazoa</taxon>
        <taxon>Ecdysozoa</taxon>
        <taxon>Nematoda</taxon>
        <taxon>Enoplea</taxon>
        <taxon>Dorylaimia</taxon>
        <taxon>Trichinellida</taxon>
        <taxon>Trichinellidae</taxon>
        <taxon>Trichinella</taxon>
    </lineage>
</organism>
<name>A0A0V1GRF8_9BILA</name>
<protein>
    <submittedName>
        <fullName evidence="2">Uncharacterized protein</fullName>
    </submittedName>
</protein>
<evidence type="ECO:0000313" key="3">
    <source>
        <dbReference type="Proteomes" id="UP000055024"/>
    </source>
</evidence>
<keyword evidence="3" id="KW-1185">Reference proteome</keyword>
<accession>A0A0V1GRF8</accession>